<sequence>MSNIMKSVLAESLKGCLRELFCLMDTDIDGYLNYYETKAALKALGFTVKKSYVLAIIRMYDKRGYNKISFNDFNYIVSEKLSKRKPLDEIKYVFKLFISESANDKITIEHLQELNKKLDCNLTNEEMELMINEFDLDQDGSIDQSEFLDIMTDFKI</sequence>
<dbReference type="SMART" id="SM00054">
    <property type="entry name" value="EFh"/>
    <property type="match status" value="3"/>
</dbReference>
<dbReference type="AlphaFoldDB" id="A0A0M8ZXS4"/>
<feature type="domain" description="EF-hand" evidence="4">
    <location>
        <begin position="12"/>
        <end position="47"/>
    </location>
</feature>
<evidence type="ECO:0000313" key="6">
    <source>
        <dbReference type="Proteomes" id="UP000053105"/>
    </source>
</evidence>
<keyword evidence="5" id="KW-0132">Cell division</keyword>
<proteinExistence type="predicted"/>
<name>A0A0M8ZXS4_9HYME</name>
<dbReference type="PROSITE" id="PS00018">
    <property type="entry name" value="EF_HAND_1"/>
    <property type="match status" value="1"/>
</dbReference>
<dbReference type="GO" id="GO:0051301">
    <property type="term" value="P:cell division"/>
    <property type="evidence" value="ECO:0007669"/>
    <property type="project" value="UniProtKB-KW"/>
</dbReference>
<keyword evidence="5" id="KW-0131">Cell cycle</keyword>
<feature type="domain" description="EF-hand" evidence="4">
    <location>
        <begin position="48"/>
        <end position="83"/>
    </location>
</feature>
<keyword evidence="2" id="KW-0677">Repeat</keyword>
<dbReference type="OrthoDB" id="343296at2759"/>
<keyword evidence="3" id="KW-0106">Calcium</keyword>
<dbReference type="Gene3D" id="1.10.238.10">
    <property type="entry name" value="EF-hand"/>
    <property type="match status" value="2"/>
</dbReference>
<dbReference type="GO" id="GO:0005509">
    <property type="term" value="F:calcium ion binding"/>
    <property type="evidence" value="ECO:0007669"/>
    <property type="project" value="InterPro"/>
</dbReference>
<evidence type="ECO:0000256" key="1">
    <source>
        <dbReference type="ARBA" id="ARBA00022723"/>
    </source>
</evidence>
<reference evidence="5 6" key="1">
    <citation type="submission" date="2015-07" db="EMBL/GenBank/DDBJ databases">
        <title>The genome of Melipona quadrifasciata.</title>
        <authorList>
            <person name="Pan H."/>
            <person name="Kapheim K."/>
        </authorList>
    </citation>
    <scope>NUCLEOTIDE SEQUENCE [LARGE SCALE GENOMIC DNA]</scope>
    <source>
        <strain evidence="5">0111107301</strain>
        <tissue evidence="5">Whole body</tissue>
    </source>
</reference>
<dbReference type="InterPro" id="IPR018247">
    <property type="entry name" value="EF_Hand_1_Ca_BS"/>
</dbReference>
<dbReference type="STRING" id="166423.A0A0M8ZXS4"/>
<dbReference type="Pfam" id="PF13499">
    <property type="entry name" value="EF-hand_7"/>
    <property type="match status" value="1"/>
</dbReference>
<dbReference type="PANTHER" id="PTHR23048:SF48">
    <property type="entry name" value="CENTRIN 3"/>
    <property type="match status" value="1"/>
</dbReference>
<feature type="domain" description="EF-hand" evidence="4">
    <location>
        <begin position="122"/>
        <end position="156"/>
    </location>
</feature>
<evidence type="ECO:0000256" key="3">
    <source>
        <dbReference type="ARBA" id="ARBA00022837"/>
    </source>
</evidence>
<gene>
    <name evidence="5" type="ORF">WN51_02308</name>
</gene>
<dbReference type="PANTHER" id="PTHR23048">
    <property type="entry name" value="MYOSIN LIGHT CHAIN 1, 3"/>
    <property type="match status" value="1"/>
</dbReference>
<dbReference type="InterPro" id="IPR002048">
    <property type="entry name" value="EF_hand_dom"/>
</dbReference>
<dbReference type="PROSITE" id="PS50222">
    <property type="entry name" value="EF_HAND_2"/>
    <property type="match status" value="3"/>
</dbReference>
<evidence type="ECO:0000313" key="5">
    <source>
        <dbReference type="EMBL" id="KOX71739.1"/>
    </source>
</evidence>
<dbReference type="Proteomes" id="UP000053105">
    <property type="component" value="Unassembled WGS sequence"/>
</dbReference>
<dbReference type="Pfam" id="PF13833">
    <property type="entry name" value="EF-hand_8"/>
    <property type="match status" value="1"/>
</dbReference>
<keyword evidence="1" id="KW-0479">Metal-binding</keyword>
<keyword evidence="6" id="KW-1185">Reference proteome</keyword>
<accession>A0A0M8ZXS4</accession>
<dbReference type="FunFam" id="1.10.238.10:FF:000001">
    <property type="entry name" value="Calmodulin 1"/>
    <property type="match status" value="1"/>
</dbReference>
<organism evidence="5 6">
    <name type="scientific">Melipona quadrifasciata</name>
    <dbReference type="NCBI Taxonomy" id="166423"/>
    <lineage>
        <taxon>Eukaryota</taxon>
        <taxon>Metazoa</taxon>
        <taxon>Ecdysozoa</taxon>
        <taxon>Arthropoda</taxon>
        <taxon>Hexapoda</taxon>
        <taxon>Insecta</taxon>
        <taxon>Pterygota</taxon>
        <taxon>Neoptera</taxon>
        <taxon>Endopterygota</taxon>
        <taxon>Hymenoptera</taxon>
        <taxon>Apocrita</taxon>
        <taxon>Aculeata</taxon>
        <taxon>Apoidea</taxon>
        <taxon>Anthophila</taxon>
        <taxon>Apidae</taxon>
        <taxon>Melipona</taxon>
    </lineage>
</organism>
<dbReference type="EMBL" id="KQ435830">
    <property type="protein sequence ID" value="KOX71739.1"/>
    <property type="molecule type" value="Genomic_DNA"/>
</dbReference>
<protein>
    <submittedName>
        <fullName evidence="5">Cell division control protein 31</fullName>
    </submittedName>
</protein>
<dbReference type="InterPro" id="IPR050230">
    <property type="entry name" value="CALM/Myosin/TropC-like"/>
</dbReference>
<evidence type="ECO:0000259" key="4">
    <source>
        <dbReference type="PROSITE" id="PS50222"/>
    </source>
</evidence>
<dbReference type="InterPro" id="IPR011992">
    <property type="entry name" value="EF-hand-dom_pair"/>
</dbReference>
<dbReference type="CDD" id="cd00051">
    <property type="entry name" value="EFh"/>
    <property type="match status" value="2"/>
</dbReference>
<evidence type="ECO:0000256" key="2">
    <source>
        <dbReference type="ARBA" id="ARBA00022737"/>
    </source>
</evidence>
<dbReference type="GO" id="GO:0016460">
    <property type="term" value="C:myosin II complex"/>
    <property type="evidence" value="ECO:0007669"/>
    <property type="project" value="TreeGrafter"/>
</dbReference>
<dbReference type="SUPFAM" id="SSF47473">
    <property type="entry name" value="EF-hand"/>
    <property type="match status" value="1"/>
</dbReference>